<dbReference type="Proteomes" id="UP000326924">
    <property type="component" value="Unassembled WGS sequence"/>
</dbReference>
<feature type="compositionally biased region" description="Pro residues" evidence="1">
    <location>
        <begin position="165"/>
        <end position="179"/>
    </location>
</feature>
<feature type="region of interest" description="Disordered" evidence="1">
    <location>
        <begin position="103"/>
        <end position="122"/>
    </location>
</feature>
<feature type="compositionally biased region" description="Gly residues" evidence="1">
    <location>
        <begin position="110"/>
        <end position="119"/>
    </location>
</feature>
<dbReference type="InParanoid" id="A0A5J5EJN2"/>
<accession>A0A5J5EJN2</accession>
<feature type="region of interest" description="Disordered" evidence="1">
    <location>
        <begin position="165"/>
        <end position="206"/>
    </location>
</feature>
<evidence type="ECO:0000256" key="1">
    <source>
        <dbReference type="SAM" id="MobiDB-lite"/>
    </source>
</evidence>
<reference evidence="2 3" key="1">
    <citation type="submission" date="2019-09" db="EMBL/GenBank/DDBJ databases">
        <title>Draft genome of the ectomycorrhizal ascomycete Sphaerosporella brunnea.</title>
        <authorList>
            <consortium name="DOE Joint Genome Institute"/>
            <person name="Benucci G.M."/>
            <person name="Marozzi G."/>
            <person name="Antonielli L."/>
            <person name="Sanchez S."/>
            <person name="Marco P."/>
            <person name="Wang X."/>
            <person name="Falini L.B."/>
            <person name="Barry K."/>
            <person name="Haridas S."/>
            <person name="Lipzen A."/>
            <person name="Labutti K."/>
            <person name="Grigoriev I.V."/>
            <person name="Murat C."/>
            <person name="Martin F."/>
            <person name="Albertini E."/>
            <person name="Donnini D."/>
            <person name="Bonito G."/>
        </authorList>
    </citation>
    <scope>NUCLEOTIDE SEQUENCE [LARGE SCALE GENOMIC DNA]</scope>
    <source>
        <strain evidence="2 3">Sb_GMNB300</strain>
    </source>
</reference>
<name>A0A5J5EJN2_9PEZI</name>
<proteinExistence type="predicted"/>
<feature type="compositionally biased region" description="Basic and acidic residues" evidence="1">
    <location>
        <begin position="193"/>
        <end position="206"/>
    </location>
</feature>
<feature type="region of interest" description="Disordered" evidence="1">
    <location>
        <begin position="1"/>
        <end position="21"/>
    </location>
</feature>
<keyword evidence="3" id="KW-1185">Reference proteome</keyword>
<protein>
    <submittedName>
        <fullName evidence="2">Uncharacterized protein</fullName>
    </submittedName>
</protein>
<dbReference type="AlphaFoldDB" id="A0A5J5EJN2"/>
<comment type="caution">
    <text evidence="2">The sequence shown here is derived from an EMBL/GenBank/DDBJ whole genome shotgun (WGS) entry which is preliminary data.</text>
</comment>
<evidence type="ECO:0000313" key="2">
    <source>
        <dbReference type="EMBL" id="KAA8895166.1"/>
    </source>
</evidence>
<gene>
    <name evidence="2" type="ORF">FN846DRAFT_997627</name>
</gene>
<dbReference type="EMBL" id="VXIS01000284">
    <property type="protein sequence ID" value="KAA8895166.1"/>
    <property type="molecule type" value="Genomic_DNA"/>
</dbReference>
<organism evidence="2 3">
    <name type="scientific">Sphaerosporella brunnea</name>
    <dbReference type="NCBI Taxonomy" id="1250544"/>
    <lineage>
        <taxon>Eukaryota</taxon>
        <taxon>Fungi</taxon>
        <taxon>Dikarya</taxon>
        <taxon>Ascomycota</taxon>
        <taxon>Pezizomycotina</taxon>
        <taxon>Pezizomycetes</taxon>
        <taxon>Pezizales</taxon>
        <taxon>Pyronemataceae</taxon>
        <taxon>Sphaerosporella</taxon>
    </lineage>
</organism>
<evidence type="ECO:0000313" key="3">
    <source>
        <dbReference type="Proteomes" id="UP000326924"/>
    </source>
</evidence>
<sequence>MAPTSISPSSQPTTTTPCGDDRQMLRHVHPLVASLQQKQPIALSTPKRRRCCAWFTWASFFPAKVGGKLLLPWWKSRRRRGVHVDVKAWNGRAIRLGYARKAQVEQPGENNGGGGGGQAGDPDPRVPCVIIARRHAPEGYVLACELHRRLRLDRKLGLQPILVPPARPLSPALGPPQRPLQPSSTEIGSKEIVQGDRDRDSPETDSTRLRYLRPANRHDRSLLREVEALVDMVKQASMETQSLDTKQFEAVVDLRAEVVAWEMAVLDDTLVEWDAGGRFVKFADAEKVRMILDKWRERLDTIFRSG</sequence>
<feature type="compositionally biased region" description="Low complexity" evidence="1">
    <location>
        <begin position="1"/>
        <end position="17"/>
    </location>
</feature>